<feature type="domain" description="Immunity MXAN-0049 protein" evidence="1">
    <location>
        <begin position="62"/>
        <end position="220"/>
    </location>
</feature>
<dbReference type="AlphaFoldDB" id="A0A4Z0LAD8"/>
<accession>A0A4Z0LAD8</accession>
<sequence>MNFYSINNSLDNKIVGDYNQVINAVHNCDIWENPKFIDRIDFVKIDFEPITSNAILEKKAKLTDLINASCVGFSLKLLTSDKLMHILEKYSHGKCQFFESPVIYKNEKIQKYWIIHPYAFNMGFIDFDKSTISARIQKEGGGTERKTLEINSLDDFMNSLNFYKEKGGIITINNVYLNNDIEDDFFILSNVEGGIKYIVSEKLKKEIEDANCTGIEFQPVGLSINEWLGKNGEREKIYGKI</sequence>
<comment type="caution">
    <text evidence="2">The sequence shown here is derived from an EMBL/GenBank/DDBJ whole genome shotgun (WGS) entry which is preliminary data.</text>
</comment>
<protein>
    <recommendedName>
        <fullName evidence="1">Immunity MXAN-0049 protein domain-containing protein</fullName>
    </recommendedName>
</protein>
<dbReference type="Pfam" id="PF07791">
    <property type="entry name" value="Imm11"/>
    <property type="match status" value="1"/>
</dbReference>
<dbReference type="InterPro" id="IPR012433">
    <property type="entry name" value="Imm11"/>
</dbReference>
<organism evidence="2 3">
    <name type="scientific">Flavobacterium humi</name>
    <dbReference type="NCBI Taxonomy" id="2562683"/>
    <lineage>
        <taxon>Bacteria</taxon>
        <taxon>Pseudomonadati</taxon>
        <taxon>Bacteroidota</taxon>
        <taxon>Flavobacteriia</taxon>
        <taxon>Flavobacteriales</taxon>
        <taxon>Flavobacteriaceae</taxon>
        <taxon>Flavobacterium</taxon>
    </lineage>
</organism>
<keyword evidence="3" id="KW-1185">Reference proteome</keyword>
<reference evidence="2 3" key="1">
    <citation type="submission" date="2019-04" db="EMBL/GenBank/DDBJ databases">
        <title>Flavobacterium sp. strain DS2-A Genome sequencing and assembly.</title>
        <authorList>
            <person name="Kim I."/>
        </authorList>
    </citation>
    <scope>NUCLEOTIDE SEQUENCE [LARGE SCALE GENOMIC DNA]</scope>
    <source>
        <strain evidence="2 3">DS2-A</strain>
    </source>
</reference>
<evidence type="ECO:0000313" key="2">
    <source>
        <dbReference type="EMBL" id="TGD58260.1"/>
    </source>
</evidence>
<dbReference type="Proteomes" id="UP000297407">
    <property type="component" value="Unassembled WGS sequence"/>
</dbReference>
<dbReference type="EMBL" id="SRLH01000004">
    <property type="protein sequence ID" value="TGD58260.1"/>
    <property type="molecule type" value="Genomic_DNA"/>
</dbReference>
<evidence type="ECO:0000259" key="1">
    <source>
        <dbReference type="Pfam" id="PF07791"/>
    </source>
</evidence>
<dbReference type="RefSeq" id="WP_135526430.1">
    <property type="nucleotide sequence ID" value="NZ_SRLH01000004.1"/>
</dbReference>
<proteinExistence type="predicted"/>
<dbReference type="OrthoDB" id="824604at2"/>
<gene>
    <name evidence="2" type="ORF">E4635_09660</name>
</gene>
<name>A0A4Z0LAD8_9FLAO</name>
<evidence type="ECO:0000313" key="3">
    <source>
        <dbReference type="Proteomes" id="UP000297407"/>
    </source>
</evidence>